<reference evidence="2" key="2">
    <citation type="submission" date="2015-06" db="UniProtKB">
        <authorList>
            <consortium name="EnsemblMetazoa"/>
        </authorList>
    </citation>
    <scope>IDENTIFICATION</scope>
</reference>
<name>T1GK77_MEGSC</name>
<dbReference type="AlphaFoldDB" id="T1GK77"/>
<accession>T1GK77</accession>
<dbReference type="EMBL" id="CAQQ02171567">
    <property type="status" value="NOT_ANNOTATED_CDS"/>
    <property type="molecule type" value="Genomic_DNA"/>
</dbReference>
<dbReference type="InterPro" id="IPR005162">
    <property type="entry name" value="Retrotrans_gag_dom"/>
</dbReference>
<evidence type="ECO:0000313" key="3">
    <source>
        <dbReference type="Proteomes" id="UP000015102"/>
    </source>
</evidence>
<dbReference type="EnsemblMetazoa" id="MESCA003895-RA">
    <property type="protein sequence ID" value="MESCA003895-PA"/>
    <property type="gene ID" value="MESCA003895"/>
</dbReference>
<organism evidence="2 3">
    <name type="scientific">Megaselia scalaris</name>
    <name type="common">Humpbacked fly</name>
    <name type="synonym">Phora scalaris</name>
    <dbReference type="NCBI Taxonomy" id="36166"/>
    <lineage>
        <taxon>Eukaryota</taxon>
        <taxon>Metazoa</taxon>
        <taxon>Ecdysozoa</taxon>
        <taxon>Arthropoda</taxon>
        <taxon>Hexapoda</taxon>
        <taxon>Insecta</taxon>
        <taxon>Pterygota</taxon>
        <taxon>Neoptera</taxon>
        <taxon>Endopterygota</taxon>
        <taxon>Diptera</taxon>
        <taxon>Brachycera</taxon>
        <taxon>Muscomorpha</taxon>
        <taxon>Platypezoidea</taxon>
        <taxon>Phoridae</taxon>
        <taxon>Megaseliini</taxon>
        <taxon>Megaselia</taxon>
    </lineage>
</organism>
<keyword evidence="3" id="KW-1185">Reference proteome</keyword>
<proteinExistence type="predicted"/>
<evidence type="ECO:0000259" key="1">
    <source>
        <dbReference type="Pfam" id="PF03732"/>
    </source>
</evidence>
<sequence>MLGAAEGTESEQREEMTHFLSTSVGELRENLFEMAESFVEKLNKNPISTTGSRMFDNLHKDDSYHAVLGCGSTSPNHPLGTETNFNRDRRSNYNRMHATNEFDIAATMDMVRKWNIKFSGLRKSQDAIVFLERIERMAHCYQLNLNVLPRAMPVLLSGDAEEWYSNNSEEWSSWVEFKESFCLFFVPERFREQLEDEIAKYVQLPKQSIKEYALGLQSLLRLAPSLTEEDKLNRIYKNSRKNIKIMSNEANLIL</sequence>
<protein>
    <recommendedName>
        <fullName evidence="1">Retrotransposon gag domain-containing protein</fullName>
    </recommendedName>
</protein>
<reference evidence="3" key="1">
    <citation type="submission" date="2013-02" db="EMBL/GenBank/DDBJ databases">
        <authorList>
            <person name="Hughes D."/>
        </authorList>
    </citation>
    <scope>NUCLEOTIDE SEQUENCE</scope>
    <source>
        <strain>Durham</strain>
        <strain evidence="3">NC isolate 2 -- Noor lab</strain>
    </source>
</reference>
<feature type="domain" description="Retrotransposon gag" evidence="1">
    <location>
        <begin position="152"/>
        <end position="236"/>
    </location>
</feature>
<dbReference type="STRING" id="36166.T1GK77"/>
<evidence type="ECO:0000313" key="2">
    <source>
        <dbReference type="EnsemblMetazoa" id="MESCA003895-PA"/>
    </source>
</evidence>
<dbReference type="HOGENOM" id="CLU_1095343_0_0_1"/>
<dbReference type="Proteomes" id="UP000015102">
    <property type="component" value="Unassembled WGS sequence"/>
</dbReference>
<dbReference type="Pfam" id="PF03732">
    <property type="entry name" value="Retrotrans_gag"/>
    <property type="match status" value="1"/>
</dbReference>